<proteinExistence type="predicted"/>
<dbReference type="InterPro" id="IPR036188">
    <property type="entry name" value="FAD/NAD-bd_sf"/>
</dbReference>
<comment type="caution">
    <text evidence="3">The sequence shown here is derived from an EMBL/GenBank/DDBJ whole genome shotgun (WGS) entry which is preliminary data.</text>
</comment>
<sequence length="386" mass="40761">MLAAHPLLGEIDVLVIGGGVVGSCLAGFLAEEGVGVGVIDDGRIGGSNANAGSLHVQMQSRFMRLYPENVPGMEQQLPLYPRGVRFWQALQAKLGSEFDLKMTGGFMVAESQDQLDFLKVKARRERELGLDVEILDRATLDRIAPYFGPAVVGAELCANEGKLDPLLCNVAIRRWIKGLGVVLLENEPAGRIQREGAGFTVQTDRGPIKAGRVVLAAGSGSTDLARDLGVAIPARPEPLHMNITEATMPLIGHLIQHADRMITLKQLGTGQIVIGGGWPARLTGGRGYPTVELASLIANVTLAQHIVPRIAPLRVIRTWAGINTSVDGRGVLGEVGQVPGLFAAIPGDAGYTLGPLSAHIVAQLMLGRDPGEDVSPFSPGRFAPGA</sequence>
<keyword evidence="4" id="KW-1185">Reference proteome</keyword>
<name>A0ABQ6CMV7_9HYPH</name>
<feature type="domain" description="FAD dependent oxidoreductase" evidence="2">
    <location>
        <begin position="12"/>
        <end position="364"/>
    </location>
</feature>
<reference evidence="4" key="1">
    <citation type="journal article" date="2019" name="Int. J. Syst. Evol. Microbiol.">
        <title>The Global Catalogue of Microorganisms (GCM) 10K type strain sequencing project: providing services to taxonomists for standard genome sequencing and annotation.</title>
        <authorList>
            <consortium name="The Broad Institute Genomics Platform"/>
            <consortium name="The Broad Institute Genome Sequencing Center for Infectious Disease"/>
            <person name="Wu L."/>
            <person name="Ma J."/>
        </authorList>
    </citation>
    <scope>NUCLEOTIDE SEQUENCE [LARGE SCALE GENOMIC DNA]</scope>
    <source>
        <strain evidence="4">NBRC 101365</strain>
    </source>
</reference>
<evidence type="ECO:0000313" key="4">
    <source>
        <dbReference type="Proteomes" id="UP001156882"/>
    </source>
</evidence>
<organism evidence="3 4">
    <name type="scientific">Labrys miyagiensis</name>
    <dbReference type="NCBI Taxonomy" id="346912"/>
    <lineage>
        <taxon>Bacteria</taxon>
        <taxon>Pseudomonadati</taxon>
        <taxon>Pseudomonadota</taxon>
        <taxon>Alphaproteobacteria</taxon>
        <taxon>Hyphomicrobiales</taxon>
        <taxon>Xanthobacteraceae</taxon>
        <taxon>Labrys</taxon>
    </lineage>
</organism>
<keyword evidence="1" id="KW-0560">Oxidoreductase</keyword>
<evidence type="ECO:0000256" key="1">
    <source>
        <dbReference type="ARBA" id="ARBA00023002"/>
    </source>
</evidence>
<evidence type="ECO:0000313" key="3">
    <source>
        <dbReference type="EMBL" id="GLS21661.1"/>
    </source>
</evidence>
<protein>
    <submittedName>
        <fullName evidence="3">FAD-binding oxidoreductase</fullName>
    </submittedName>
</protein>
<dbReference type="SUPFAM" id="SSF51905">
    <property type="entry name" value="FAD/NAD(P)-binding domain"/>
    <property type="match status" value="1"/>
</dbReference>
<dbReference type="Pfam" id="PF01266">
    <property type="entry name" value="DAO"/>
    <property type="match status" value="1"/>
</dbReference>
<dbReference type="Proteomes" id="UP001156882">
    <property type="component" value="Unassembled WGS sequence"/>
</dbReference>
<accession>A0ABQ6CMV7</accession>
<gene>
    <name evidence="3" type="ORF">GCM10007874_46780</name>
</gene>
<dbReference type="PANTHER" id="PTHR13847">
    <property type="entry name" value="SARCOSINE DEHYDROGENASE-RELATED"/>
    <property type="match status" value="1"/>
</dbReference>
<dbReference type="InterPro" id="IPR006076">
    <property type="entry name" value="FAD-dep_OxRdtase"/>
</dbReference>
<dbReference type="Gene3D" id="3.50.50.60">
    <property type="entry name" value="FAD/NAD(P)-binding domain"/>
    <property type="match status" value="1"/>
</dbReference>
<dbReference type="EMBL" id="BSPC01000052">
    <property type="protein sequence ID" value="GLS21661.1"/>
    <property type="molecule type" value="Genomic_DNA"/>
</dbReference>
<evidence type="ECO:0000259" key="2">
    <source>
        <dbReference type="Pfam" id="PF01266"/>
    </source>
</evidence>
<dbReference type="Gene3D" id="3.30.9.10">
    <property type="entry name" value="D-Amino Acid Oxidase, subunit A, domain 2"/>
    <property type="match status" value="1"/>
</dbReference>
<dbReference type="RefSeq" id="WP_284314665.1">
    <property type="nucleotide sequence ID" value="NZ_BSPC01000052.1"/>
</dbReference>